<dbReference type="Pfam" id="PF07330">
    <property type="entry name" value="DUF1467"/>
    <property type="match status" value="1"/>
</dbReference>
<name>A0A679IZS9_9HYPH</name>
<accession>A0A679IZS9</accession>
<dbReference type="InterPro" id="IPR009935">
    <property type="entry name" value="DUF1467"/>
</dbReference>
<dbReference type="EMBL" id="LR743504">
    <property type="protein sequence ID" value="CAA2100014.1"/>
    <property type="molecule type" value="Genomic_DNA"/>
</dbReference>
<reference evidence="2" key="1">
    <citation type="submission" date="2019-12" db="EMBL/GenBank/DDBJ databases">
        <authorList>
            <person name="Cremers G."/>
        </authorList>
    </citation>
    <scope>NUCLEOTIDE SEQUENCE</scope>
    <source>
        <strain evidence="2">Mbul1</strain>
    </source>
</reference>
<feature type="transmembrane region" description="Helical" evidence="1">
    <location>
        <begin position="15"/>
        <end position="37"/>
    </location>
</feature>
<evidence type="ECO:0008006" key="3">
    <source>
        <dbReference type="Google" id="ProtNLM"/>
    </source>
</evidence>
<keyword evidence="1" id="KW-1133">Transmembrane helix</keyword>
<dbReference type="AlphaFoldDB" id="A0A679IZS9"/>
<gene>
    <name evidence="2" type="ORF">MBUL_00458</name>
</gene>
<sequence>MSGLSALVQTVSATVWRTLATMVVIVSAVAALAVVLFKLTVFGAFALYFVVWWTLLFVILPLRNQVETDPSLIVPGQDPGAPAAPRLLEKAIWTTLLASLVFLVVIPIFELSGL</sequence>
<organism evidence="2">
    <name type="scientific">Methylobacterium bullatum</name>
    <dbReference type="NCBI Taxonomy" id="570505"/>
    <lineage>
        <taxon>Bacteria</taxon>
        <taxon>Pseudomonadati</taxon>
        <taxon>Pseudomonadota</taxon>
        <taxon>Alphaproteobacteria</taxon>
        <taxon>Hyphomicrobiales</taxon>
        <taxon>Methylobacteriaceae</taxon>
        <taxon>Methylobacterium</taxon>
    </lineage>
</organism>
<feature type="transmembrane region" description="Helical" evidence="1">
    <location>
        <begin position="44"/>
        <end position="62"/>
    </location>
</feature>
<keyword evidence="1" id="KW-0812">Transmembrane</keyword>
<evidence type="ECO:0000313" key="2">
    <source>
        <dbReference type="EMBL" id="CAA2100014.1"/>
    </source>
</evidence>
<feature type="transmembrane region" description="Helical" evidence="1">
    <location>
        <begin position="91"/>
        <end position="109"/>
    </location>
</feature>
<protein>
    <recommendedName>
        <fullName evidence="3">DUF1467 family protein</fullName>
    </recommendedName>
</protein>
<proteinExistence type="predicted"/>
<keyword evidence="1" id="KW-0472">Membrane</keyword>
<evidence type="ECO:0000256" key="1">
    <source>
        <dbReference type="SAM" id="Phobius"/>
    </source>
</evidence>